<accession>A0A0P6YCK9</accession>
<dbReference type="GO" id="GO:0006189">
    <property type="term" value="P:'de novo' IMP biosynthetic process"/>
    <property type="evidence" value="ECO:0007669"/>
    <property type="project" value="UniProtKB-UniRule"/>
</dbReference>
<protein>
    <recommendedName>
        <fullName evidence="4">Phosphoribosylglycinamide formyltransferase</fullName>
        <ecNumber evidence="4">2.1.2.2</ecNumber>
    </recommendedName>
    <alternativeName>
        <fullName evidence="4">5'-phosphoribosylglycinamide transformylase</fullName>
    </alternativeName>
    <alternativeName>
        <fullName evidence="4">GAR transformylase</fullName>
        <shortName evidence="4">GART</shortName>
    </alternativeName>
</protein>
<dbReference type="CDD" id="cd08645">
    <property type="entry name" value="FMT_core_GART"/>
    <property type="match status" value="1"/>
</dbReference>
<feature type="binding site" evidence="4">
    <location>
        <begin position="12"/>
        <end position="14"/>
    </location>
    <ligand>
        <name>N(1)-(5-phospho-beta-D-ribosyl)glycinamide</name>
        <dbReference type="ChEBI" id="CHEBI:143788"/>
    </ligand>
</feature>
<keyword evidence="3 4" id="KW-0658">Purine biosynthesis</keyword>
<dbReference type="SUPFAM" id="SSF53328">
    <property type="entry name" value="Formyltransferase"/>
    <property type="match status" value="1"/>
</dbReference>
<dbReference type="Pfam" id="PF00551">
    <property type="entry name" value="Formyl_trans_N"/>
    <property type="match status" value="1"/>
</dbReference>
<comment type="similarity">
    <text evidence="4">Belongs to the GART family.</text>
</comment>
<dbReference type="RefSeq" id="WP_054532927.1">
    <property type="nucleotide sequence ID" value="NZ_LGKP01000007.1"/>
</dbReference>
<dbReference type="EMBL" id="LGKP01000007">
    <property type="protein sequence ID" value="KPL91121.1"/>
    <property type="molecule type" value="Genomic_DNA"/>
</dbReference>
<sequence>MMRLAVMVSGSGSNLQALIDAQKAQQLNATINVVICDQPKAQAISRTLAARIPVICVPLAKKSSREAWAEQISQLLAAFTPDLIVMAGWMKVMPASFVERWTPNIINQHPALLPDDGGECYTLSDGRQIPAIRGAHAVRDALALGVPVTGCTVHQITPIVDVGPVLAKAEVAVLPDDDQASLHERIKQAERRILVDVINNLAQTVA</sequence>
<dbReference type="AlphaFoldDB" id="A0A0P6YCK9"/>
<evidence type="ECO:0000313" key="6">
    <source>
        <dbReference type="EMBL" id="KPL91121.1"/>
    </source>
</evidence>
<reference evidence="6 7" key="1">
    <citation type="submission" date="2015-07" db="EMBL/GenBank/DDBJ databases">
        <title>Whole genome sequence of Herpetosiphon geysericola DSM 7119.</title>
        <authorList>
            <person name="Hemp J."/>
            <person name="Ward L.M."/>
            <person name="Pace L.A."/>
            <person name="Fischer W.W."/>
        </authorList>
    </citation>
    <scope>NUCLEOTIDE SEQUENCE [LARGE SCALE GENOMIC DNA]</scope>
    <source>
        <strain evidence="6 7">DSM 7119</strain>
    </source>
</reference>
<gene>
    <name evidence="4" type="primary">purN</name>
    <name evidence="6" type="ORF">SE18_02935</name>
</gene>
<dbReference type="Gene3D" id="3.40.50.170">
    <property type="entry name" value="Formyl transferase, N-terminal domain"/>
    <property type="match status" value="1"/>
</dbReference>
<dbReference type="InterPro" id="IPR036477">
    <property type="entry name" value="Formyl_transf_N_sf"/>
</dbReference>
<feature type="binding site" evidence="4">
    <location>
        <position position="65"/>
    </location>
    <ligand>
        <name>(6R)-10-formyltetrahydrofolate</name>
        <dbReference type="ChEBI" id="CHEBI:195366"/>
    </ligand>
</feature>
<feature type="domain" description="Formyl transferase N-terminal" evidence="5">
    <location>
        <begin position="2"/>
        <end position="198"/>
    </location>
</feature>
<dbReference type="HAMAP" id="MF_01930">
    <property type="entry name" value="PurN"/>
    <property type="match status" value="1"/>
</dbReference>
<feature type="active site" description="Proton donor" evidence="4">
    <location>
        <position position="109"/>
    </location>
</feature>
<keyword evidence="2 4" id="KW-0808">Transferase</keyword>
<comment type="catalytic activity">
    <reaction evidence="4">
        <text>N(1)-(5-phospho-beta-D-ribosyl)glycinamide + (6R)-10-formyltetrahydrofolate = N(2)-formyl-N(1)-(5-phospho-beta-D-ribosyl)glycinamide + (6S)-5,6,7,8-tetrahydrofolate + H(+)</text>
        <dbReference type="Rhea" id="RHEA:15053"/>
        <dbReference type="ChEBI" id="CHEBI:15378"/>
        <dbReference type="ChEBI" id="CHEBI:57453"/>
        <dbReference type="ChEBI" id="CHEBI:143788"/>
        <dbReference type="ChEBI" id="CHEBI:147286"/>
        <dbReference type="ChEBI" id="CHEBI:195366"/>
        <dbReference type="EC" id="2.1.2.2"/>
    </reaction>
</comment>
<evidence type="ECO:0000256" key="3">
    <source>
        <dbReference type="ARBA" id="ARBA00022755"/>
    </source>
</evidence>
<comment type="caution">
    <text evidence="6">The sequence shown here is derived from an EMBL/GenBank/DDBJ whole genome shotgun (WGS) entry which is preliminary data.</text>
</comment>
<dbReference type="InterPro" id="IPR002376">
    <property type="entry name" value="Formyl_transf_N"/>
</dbReference>
<dbReference type="PANTHER" id="PTHR43369:SF2">
    <property type="entry name" value="PHOSPHORIBOSYLGLYCINAMIDE FORMYLTRANSFERASE"/>
    <property type="match status" value="1"/>
</dbReference>
<evidence type="ECO:0000256" key="1">
    <source>
        <dbReference type="ARBA" id="ARBA00005054"/>
    </source>
</evidence>
<feature type="site" description="Raises pKa of active site His" evidence="4">
    <location>
        <position position="161"/>
    </location>
</feature>
<evidence type="ECO:0000256" key="2">
    <source>
        <dbReference type="ARBA" id="ARBA00022679"/>
    </source>
</evidence>
<dbReference type="Proteomes" id="UP000050277">
    <property type="component" value="Unassembled WGS sequence"/>
</dbReference>
<dbReference type="InterPro" id="IPR004607">
    <property type="entry name" value="GART"/>
</dbReference>
<dbReference type="STRING" id="70996.SE18_02935"/>
<keyword evidence="7" id="KW-1185">Reference proteome</keyword>
<dbReference type="GO" id="GO:0004644">
    <property type="term" value="F:phosphoribosylglycinamide formyltransferase activity"/>
    <property type="evidence" value="ECO:0007669"/>
    <property type="project" value="UniProtKB-UniRule"/>
</dbReference>
<name>A0A0P6YCK9_9CHLR</name>
<dbReference type="PATRIC" id="fig|70996.4.peg.1075"/>
<dbReference type="PANTHER" id="PTHR43369">
    <property type="entry name" value="PHOSPHORIBOSYLGLYCINAMIDE FORMYLTRANSFERASE"/>
    <property type="match status" value="1"/>
</dbReference>
<proteinExistence type="inferred from homology"/>
<dbReference type="EC" id="2.1.2.2" evidence="4"/>
<feature type="binding site" evidence="4">
    <location>
        <position position="107"/>
    </location>
    <ligand>
        <name>(6R)-10-formyltetrahydrofolate</name>
        <dbReference type="ChEBI" id="CHEBI:195366"/>
    </ligand>
</feature>
<dbReference type="GO" id="GO:0005829">
    <property type="term" value="C:cytosol"/>
    <property type="evidence" value="ECO:0007669"/>
    <property type="project" value="TreeGrafter"/>
</dbReference>
<organism evidence="6 7">
    <name type="scientific">Herpetosiphon geysericola</name>
    <dbReference type="NCBI Taxonomy" id="70996"/>
    <lineage>
        <taxon>Bacteria</taxon>
        <taxon>Bacillati</taxon>
        <taxon>Chloroflexota</taxon>
        <taxon>Chloroflexia</taxon>
        <taxon>Herpetosiphonales</taxon>
        <taxon>Herpetosiphonaceae</taxon>
        <taxon>Herpetosiphon</taxon>
    </lineage>
</organism>
<evidence type="ECO:0000256" key="4">
    <source>
        <dbReference type="HAMAP-Rule" id="MF_01930"/>
    </source>
</evidence>
<comment type="caution">
    <text evidence="4">Lacks conserved residue(s) required for the propagation of feature annotation.</text>
</comment>
<evidence type="ECO:0000259" key="5">
    <source>
        <dbReference type="Pfam" id="PF00551"/>
    </source>
</evidence>
<comment type="function">
    <text evidence="4">Catalyzes the transfer of a formyl group from 10-formyltetrahydrofolate to 5-phospho-ribosyl-glycinamide (GAR), producing 5-phospho-ribosyl-N-formylglycinamide (FGAR) and tetrahydrofolate.</text>
</comment>
<evidence type="ECO:0000313" key="7">
    <source>
        <dbReference type="Proteomes" id="UP000050277"/>
    </source>
</evidence>
<dbReference type="UniPathway" id="UPA00074">
    <property type="reaction ID" value="UER00126"/>
</dbReference>
<comment type="pathway">
    <text evidence="1 4">Purine metabolism; IMP biosynthesis via de novo pathway; N(2)-formyl-N(1)-(5-phospho-D-ribosyl)glycinamide from N(1)-(5-phospho-D-ribosyl)glycinamide (10-formyl THF route): step 1/1.</text>
</comment>
<dbReference type="OrthoDB" id="9806170at2"/>